<proteinExistence type="predicted"/>
<dbReference type="Gene3D" id="2.130.10.10">
    <property type="entry name" value="YVTN repeat-like/Quinoprotein amine dehydrogenase"/>
    <property type="match status" value="2"/>
</dbReference>
<dbReference type="GO" id="GO:0005737">
    <property type="term" value="C:cytoplasm"/>
    <property type="evidence" value="ECO:0007669"/>
    <property type="project" value="TreeGrafter"/>
</dbReference>
<feature type="repeat" description="WD" evidence="3">
    <location>
        <begin position="18"/>
        <end position="53"/>
    </location>
</feature>
<keyword evidence="6" id="KW-1185">Reference proteome</keyword>
<dbReference type="PROSITE" id="PS50082">
    <property type="entry name" value="WD_REPEATS_2"/>
    <property type="match status" value="1"/>
</dbReference>
<evidence type="ECO:0000256" key="4">
    <source>
        <dbReference type="SAM" id="MobiDB-lite"/>
    </source>
</evidence>
<accession>A0A8K0XSV8</accession>
<dbReference type="GO" id="GO:0080008">
    <property type="term" value="C:Cul4-RING E3 ubiquitin ligase complex"/>
    <property type="evidence" value="ECO:0007669"/>
    <property type="project" value="TreeGrafter"/>
</dbReference>
<reference evidence="5" key="1">
    <citation type="journal article" date="2021" name="New Phytol.">
        <title>Evolutionary innovations through gain and loss of genes in the ectomycorrhizal Boletales.</title>
        <authorList>
            <person name="Wu G."/>
            <person name="Miyauchi S."/>
            <person name="Morin E."/>
            <person name="Kuo A."/>
            <person name="Drula E."/>
            <person name="Varga T."/>
            <person name="Kohler A."/>
            <person name="Feng B."/>
            <person name="Cao Y."/>
            <person name="Lipzen A."/>
            <person name="Daum C."/>
            <person name="Hundley H."/>
            <person name="Pangilinan J."/>
            <person name="Johnson J."/>
            <person name="Barry K."/>
            <person name="LaButti K."/>
            <person name="Ng V."/>
            <person name="Ahrendt S."/>
            <person name="Min B."/>
            <person name="Choi I.G."/>
            <person name="Park H."/>
            <person name="Plett J.M."/>
            <person name="Magnuson J."/>
            <person name="Spatafora J.W."/>
            <person name="Nagy L.G."/>
            <person name="Henrissat B."/>
            <person name="Grigoriev I.V."/>
            <person name="Yang Z.L."/>
            <person name="Xu J."/>
            <person name="Martin F.M."/>
        </authorList>
    </citation>
    <scope>NUCLEOTIDE SEQUENCE</scope>
    <source>
        <strain evidence="5">KKN 215</strain>
    </source>
</reference>
<comment type="caution">
    <text evidence="5">The sequence shown here is derived from an EMBL/GenBank/DDBJ whole genome shotgun (WGS) entry which is preliminary data.</text>
</comment>
<dbReference type="AlphaFoldDB" id="A0A8K0XSV8"/>
<dbReference type="GO" id="GO:0045717">
    <property type="term" value="P:negative regulation of fatty acid biosynthetic process"/>
    <property type="evidence" value="ECO:0007669"/>
    <property type="project" value="TreeGrafter"/>
</dbReference>
<sequence length="401" mass="44225">MSRIDELTNRPGDALRTFNRHNSNIRALSCHPENENLLLSASEDGTIKMHDTRVGGHDAQGVLTMAADFTSVQYHPTTPNLFVTGTNTGGVCLRDVRNSFGHGDARVPVATTYVTSLSKSCLPTLYMPEIGSVTFDKTGDKLAVTMLCHQPTIYSLRDPLPLATCSGLNAPNGTPVPPSERTYSNCCTIKHGSFGGAGLPNDSYYSAGSDDFRAYVWKIPELGELTQRREVIAYERWQNLQHALNEDEDGKQRQPLTGFTPRSFKERYVPVELSTPAFRLGGHKSIVNSALIHPTQPLIFTSGVERDILMHSPRPSAPCVSSFEDTPDKVRALPGSPTDGRGMVVRALLAEAEDTGEDRFTIALFDRIIREEGGQDLFSLPDRIWEPSEDEEPDDDDDLYI</sequence>
<dbReference type="InterPro" id="IPR036322">
    <property type="entry name" value="WD40_repeat_dom_sf"/>
</dbReference>
<name>A0A8K0XSV8_9AGAR</name>
<feature type="compositionally biased region" description="Acidic residues" evidence="4">
    <location>
        <begin position="387"/>
        <end position="401"/>
    </location>
</feature>
<dbReference type="EMBL" id="JAEVFJ010000005">
    <property type="protein sequence ID" value="KAH8104670.1"/>
    <property type="molecule type" value="Genomic_DNA"/>
</dbReference>
<evidence type="ECO:0000313" key="6">
    <source>
        <dbReference type="Proteomes" id="UP000813824"/>
    </source>
</evidence>
<evidence type="ECO:0000256" key="1">
    <source>
        <dbReference type="ARBA" id="ARBA00022574"/>
    </source>
</evidence>
<dbReference type="InterPro" id="IPR001680">
    <property type="entry name" value="WD40_rpt"/>
</dbReference>
<protein>
    <submittedName>
        <fullName evidence="5">WD40-repeat-containing domain protein</fullName>
    </submittedName>
</protein>
<dbReference type="Proteomes" id="UP000813824">
    <property type="component" value="Unassembled WGS sequence"/>
</dbReference>
<dbReference type="OrthoDB" id="4869960at2759"/>
<keyword evidence="2" id="KW-0677">Repeat</keyword>
<dbReference type="InterPro" id="IPR045151">
    <property type="entry name" value="DCAF8"/>
</dbReference>
<dbReference type="SMART" id="SM00320">
    <property type="entry name" value="WD40"/>
    <property type="match status" value="4"/>
</dbReference>
<evidence type="ECO:0000256" key="2">
    <source>
        <dbReference type="ARBA" id="ARBA00022737"/>
    </source>
</evidence>
<dbReference type="Pfam" id="PF00400">
    <property type="entry name" value="WD40"/>
    <property type="match status" value="1"/>
</dbReference>
<dbReference type="PANTHER" id="PTHR15574">
    <property type="entry name" value="WD REPEAT DOMAIN-CONTAINING FAMILY"/>
    <property type="match status" value="1"/>
</dbReference>
<organism evidence="5 6">
    <name type="scientific">Cristinia sonorae</name>
    <dbReference type="NCBI Taxonomy" id="1940300"/>
    <lineage>
        <taxon>Eukaryota</taxon>
        <taxon>Fungi</taxon>
        <taxon>Dikarya</taxon>
        <taxon>Basidiomycota</taxon>
        <taxon>Agaricomycotina</taxon>
        <taxon>Agaricomycetes</taxon>
        <taxon>Agaricomycetidae</taxon>
        <taxon>Agaricales</taxon>
        <taxon>Pleurotineae</taxon>
        <taxon>Stephanosporaceae</taxon>
        <taxon>Cristinia</taxon>
    </lineage>
</organism>
<evidence type="ECO:0000256" key="3">
    <source>
        <dbReference type="PROSITE-ProRule" id="PRU00221"/>
    </source>
</evidence>
<dbReference type="PANTHER" id="PTHR15574:SF40">
    <property type="entry name" value="WD AND TETRATRICOPEPTIDE REPEATS PROTEIN 1"/>
    <property type="match status" value="1"/>
</dbReference>
<dbReference type="InterPro" id="IPR015943">
    <property type="entry name" value="WD40/YVTN_repeat-like_dom_sf"/>
</dbReference>
<gene>
    <name evidence="5" type="ORF">BXZ70DRAFT_1005181</name>
</gene>
<keyword evidence="1 3" id="KW-0853">WD repeat</keyword>
<dbReference type="SUPFAM" id="SSF50978">
    <property type="entry name" value="WD40 repeat-like"/>
    <property type="match status" value="1"/>
</dbReference>
<feature type="region of interest" description="Disordered" evidence="4">
    <location>
        <begin position="380"/>
        <end position="401"/>
    </location>
</feature>
<evidence type="ECO:0000313" key="5">
    <source>
        <dbReference type="EMBL" id="KAH8104670.1"/>
    </source>
</evidence>